<feature type="region of interest" description="Disordered" evidence="8">
    <location>
        <begin position="1"/>
        <end position="20"/>
    </location>
</feature>
<evidence type="ECO:0000313" key="10">
    <source>
        <dbReference type="EMBL" id="KAB8278281.1"/>
    </source>
</evidence>
<dbReference type="PROSITE" id="PS50011">
    <property type="entry name" value="PROTEIN_KINASE_DOM"/>
    <property type="match status" value="1"/>
</dbReference>
<dbReference type="EMBL" id="ML732768">
    <property type="protein sequence ID" value="KAB8278281.1"/>
    <property type="molecule type" value="Genomic_DNA"/>
</dbReference>
<dbReference type="InterPro" id="IPR017441">
    <property type="entry name" value="Protein_kinase_ATP_BS"/>
</dbReference>
<dbReference type="InterPro" id="IPR000719">
    <property type="entry name" value="Prot_kinase_dom"/>
</dbReference>
<evidence type="ECO:0000256" key="5">
    <source>
        <dbReference type="ARBA" id="ARBA00022840"/>
    </source>
</evidence>
<evidence type="ECO:0000256" key="3">
    <source>
        <dbReference type="ARBA" id="ARBA00022741"/>
    </source>
</evidence>
<reference evidence="10 11" key="1">
    <citation type="submission" date="2019-04" db="EMBL/GenBank/DDBJ databases">
        <title>Fungal friends and foes A comparative genomics study of 23 Aspergillus species from section Flavi.</title>
        <authorList>
            <consortium name="DOE Joint Genome Institute"/>
            <person name="Kjaerbolling I."/>
            <person name="Vesth T.C."/>
            <person name="Frisvad J.C."/>
            <person name="Nybo J.L."/>
            <person name="Theobald S."/>
            <person name="Kildgaard S."/>
            <person name="Petersen T.I."/>
            <person name="Kuo A."/>
            <person name="Sato A."/>
            <person name="Lyhne E.K."/>
            <person name="Kogle M.E."/>
            <person name="Wiebenga A."/>
            <person name="Kun R.S."/>
            <person name="Lubbers R.J."/>
            <person name="Makela M.R."/>
            <person name="Barry K."/>
            <person name="Chovatia M."/>
            <person name="Clum A."/>
            <person name="Daum C."/>
            <person name="Haridas S."/>
            <person name="He G."/>
            <person name="LaButti K."/>
            <person name="Lipzen A."/>
            <person name="Mondo S."/>
            <person name="Pangilinan J."/>
            <person name="Riley R."/>
            <person name="Salamov A."/>
            <person name="Simmons B.A."/>
            <person name="Magnuson J.K."/>
            <person name="Henrissat B."/>
            <person name="Mortensen U.H."/>
            <person name="Larsen T.O."/>
            <person name="De vries R.P."/>
            <person name="Grigoriev I.V."/>
            <person name="Machida M."/>
            <person name="Baker S.E."/>
            <person name="Andersen M.R."/>
        </authorList>
    </citation>
    <scope>NUCLEOTIDE SEQUENCE [LARGE SCALE GENOMIC DNA]</scope>
    <source>
        <strain evidence="10 11">CBS 117635</strain>
    </source>
</reference>
<dbReference type="Gene3D" id="1.10.510.10">
    <property type="entry name" value="Transferase(Phosphotransferase) domain 1"/>
    <property type="match status" value="1"/>
</dbReference>
<proteinExistence type="inferred from homology"/>
<dbReference type="InterPro" id="IPR011009">
    <property type="entry name" value="Kinase-like_dom_sf"/>
</dbReference>
<dbReference type="Pfam" id="PF00069">
    <property type="entry name" value="Pkinase"/>
    <property type="match status" value="1"/>
</dbReference>
<dbReference type="PANTHER" id="PTHR45646:SF11">
    <property type="entry name" value="SERINE_THREONINE-PROTEIN KINASE DOA"/>
    <property type="match status" value="1"/>
</dbReference>
<name>A0A5N6JHC8_9EURO</name>
<keyword evidence="1 7" id="KW-0723">Serine/threonine-protein kinase</keyword>
<keyword evidence="11" id="KW-1185">Reference proteome</keyword>
<feature type="binding site" evidence="6">
    <location>
        <position position="81"/>
    </location>
    <ligand>
        <name>ATP</name>
        <dbReference type="ChEBI" id="CHEBI:30616"/>
    </ligand>
</feature>
<keyword evidence="3 6" id="KW-0547">Nucleotide-binding</keyword>
<evidence type="ECO:0000256" key="1">
    <source>
        <dbReference type="ARBA" id="ARBA00022527"/>
    </source>
</evidence>
<evidence type="ECO:0000256" key="6">
    <source>
        <dbReference type="PROSITE-ProRule" id="PRU10141"/>
    </source>
</evidence>
<accession>A0A5N6JHC8</accession>
<dbReference type="GO" id="GO:0005634">
    <property type="term" value="C:nucleus"/>
    <property type="evidence" value="ECO:0007669"/>
    <property type="project" value="TreeGrafter"/>
</dbReference>
<dbReference type="PROSITE" id="PS00107">
    <property type="entry name" value="PROTEIN_KINASE_ATP"/>
    <property type="match status" value="1"/>
</dbReference>
<keyword evidence="4 10" id="KW-0418">Kinase</keyword>
<evidence type="ECO:0000259" key="9">
    <source>
        <dbReference type="PROSITE" id="PS50011"/>
    </source>
</evidence>
<gene>
    <name evidence="10" type="ORF">BDV30DRAFT_249862</name>
</gene>
<dbReference type="InterPro" id="IPR008271">
    <property type="entry name" value="Ser/Thr_kinase_AS"/>
</dbReference>
<dbReference type="GO" id="GO:0043484">
    <property type="term" value="P:regulation of RNA splicing"/>
    <property type="evidence" value="ECO:0007669"/>
    <property type="project" value="TreeGrafter"/>
</dbReference>
<feature type="domain" description="Protein kinase" evidence="9">
    <location>
        <begin position="54"/>
        <end position="405"/>
    </location>
</feature>
<dbReference type="GO" id="GO:0004674">
    <property type="term" value="F:protein serine/threonine kinase activity"/>
    <property type="evidence" value="ECO:0007669"/>
    <property type="project" value="UniProtKB-KW"/>
</dbReference>
<evidence type="ECO:0000256" key="2">
    <source>
        <dbReference type="ARBA" id="ARBA00022679"/>
    </source>
</evidence>
<evidence type="ECO:0000256" key="7">
    <source>
        <dbReference type="RuleBase" id="RU000304"/>
    </source>
</evidence>
<dbReference type="SUPFAM" id="SSF56112">
    <property type="entry name" value="Protein kinase-like (PK-like)"/>
    <property type="match status" value="1"/>
</dbReference>
<evidence type="ECO:0000313" key="11">
    <source>
        <dbReference type="Proteomes" id="UP000326289"/>
    </source>
</evidence>
<dbReference type="PROSITE" id="PS00108">
    <property type="entry name" value="PROTEIN_KINASE_ST"/>
    <property type="match status" value="1"/>
</dbReference>
<dbReference type="SMART" id="SM00220">
    <property type="entry name" value="S_TKc"/>
    <property type="match status" value="1"/>
</dbReference>
<organism evidence="10 11">
    <name type="scientific">Aspergillus minisclerotigenes</name>
    <dbReference type="NCBI Taxonomy" id="656917"/>
    <lineage>
        <taxon>Eukaryota</taxon>
        <taxon>Fungi</taxon>
        <taxon>Dikarya</taxon>
        <taxon>Ascomycota</taxon>
        <taxon>Pezizomycotina</taxon>
        <taxon>Eurotiomycetes</taxon>
        <taxon>Eurotiomycetidae</taxon>
        <taxon>Eurotiales</taxon>
        <taxon>Aspergillaceae</taxon>
        <taxon>Aspergillus</taxon>
        <taxon>Aspergillus subgen. Circumdati</taxon>
    </lineage>
</organism>
<evidence type="ECO:0000256" key="4">
    <source>
        <dbReference type="ARBA" id="ARBA00022777"/>
    </source>
</evidence>
<dbReference type="InterPro" id="IPR051175">
    <property type="entry name" value="CLK_kinases"/>
</dbReference>
<dbReference type="GO" id="GO:0005524">
    <property type="term" value="F:ATP binding"/>
    <property type="evidence" value="ECO:0007669"/>
    <property type="project" value="UniProtKB-UniRule"/>
</dbReference>
<evidence type="ECO:0000256" key="8">
    <source>
        <dbReference type="SAM" id="MobiDB-lite"/>
    </source>
</evidence>
<dbReference type="PANTHER" id="PTHR45646">
    <property type="entry name" value="SERINE/THREONINE-PROTEIN KINASE DOA-RELATED"/>
    <property type="match status" value="1"/>
</dbReference>
<dbReference type="Gene3D" id="3.30.200.20">
    <property type="entry name" value="Phosphorylase Kinase, domain 1"/>
    <property type="match status" value="1"/>
</dbReference>
<sequence>MMRSFSSFRRKPLPIPPPGPLLAQTEAVDEEICPGYNSKRFYPAKPGEVLADRYQILVKVGWGTSSTVWFAHEPEGVVALKISNTSSHTADDERDIEEHIAKTDPSHRGFPLFRTFTESFEVTGPEGKHVCLAYEPMRAPIWLFQTRFKTGMIPLPIVKTYILFLLAGLDYLHTGCRIVHTDLKLENIMVTFEDPAVLGRPVYRCHNEFGPLRALKNLPEIVDFGLSTKLDCEEDWGVYPIQPDHYRAPEVILGCGWRMSADIWNLGILLWDLLQSNELFLRVYDAQDKYDAKAHLAEMIALLGPPPQELVARSHAMRDYQWPESIRKEDGTICENAEQYFGGPFFDEDGNFLYNDLIPDRKLVDTVPTLDGNERDKFLSFVKMMLAWVPEERKTARELMEHPFLRRK</sequence>
<comment type="similarity">
    <text evidence="7">Belongs to the protein kinase superfamily.</text>
</comment>
<dbReference type="AlphaFoldDB" id="A0A5N6JHC8"/>
<keyword evidence="2" id="KW-0808">Transferase</keyword>
<keyword evidence="5 6" id="KW-0067">ATP-binding</keyword>
<dbReference type="Proteomes" id="UP000326289">
    <property type="component" value="Unassembled WGS sequence"/>
</dbReference>
<protein>
    <submittedName>
        <fullName evidence="10">CMGC protein kinase</fullName>
    </submittedName>
</protein>